<dbReference type="SUPFAM" id="SSF53756">
    <property type="entry name" value="UDP-Glycosyltransferase/glycogen phosphorylase"/>
    <property type="match status" value="1"/>
</dbReference>
<dbReference type="InterPro" id="IPR004276">
    <property type="entry name" value="GlycoTrans_28_N"/>
</dbReference>
<sequence>MIDTISVGTGDHVESPPPYEAIEGAVGSTTEVPFPEISLAPDGRVDFRVGSRFSRNLEWLLSNQPAEMPQTEADPTPPYSTFGLRLNIVIQVVGSRGDVQPFVALGKALQKHGHRVRLATHATFDQFVRNAGLEFYAIGGDPTELMSYMVRNPGLIPSIKTLRAGEIKKKRASMAKILNGCWDSCLKPDQNDMKPFMADAIIANPPSFAHVHCAQALGIPVHLMFTMPWTSTRTFHHPLANLKYSGNDPSLGNMISYYFVEWMTWQGLGDLINAWRKYSLNLDPVPATEGPNLLKTLKVPFTYCWSPALVPKSSDWGSHIDVCGFFFREAVPYTPTPSLDAFLRAGAPPVYIGFGSIVLEDVKTTMSIILEAVERTGTRAIIAGGWSGLRGEQDSNVYYIEDCPHEWLFQHVAAVVHHGGAGTTACGLRNGKPTTIIPFFGDQPFWGNMVATAGAGPEPIPFHDLTAAKLADAITYCLTPHATIVAQSIADSMGQESGVSAAVNSFHAHLPQQRMTCDLLKGETAVWKVKRGTKATKLSATAALVLKREGLLPEKHLIPYQSKPFVIHTKRWEPLTAISSTSLSTISGMAEASTGVLIEPYKEYKRLRSNSSHETSALGSSTSSTTCGCSSVTESVTPAAAASSRSITPSSEHNEPEYAKGMVLASATSFGKFLGRTSRGAFVDLPLATVEGLHAVPGLYGEEERQL</sequence>
<dbReference type="GO" id="GO:0012505">
    <property type="term" value="C:endomembrane system"/>
    <property type="evidence" value="ECO:0007669"/>
    <property type="project" value="UniProtKB-SubCell"/>
</dbReference>
<dbReference type="FunFam" id="3.40.50.2000:FF:000100">
    <property type="entry name" value="Glycosyltransferase family 1 protein"/>
    <property type="match status" value="1"/>
</dbReference>
<evidence type="ECO:0000259" key="5">
    <source>
        <dbReference type="Pfam" id="PF06722"/>
    </source>
</evidence>
<gene>
    <name evidence="6" type="ORF">PENSOL_c136G07326</name>
</gene>
<dbReference type="Pfam" id="PF03033">
    <property type="entry name" value="Glyco_transf_28"/>
    <property type="match status" value="1"/>
</dbReference>
<evidence type="ECO:0000259" key="4">
    <source>
        <dbReference type="Pfam" id="PF03033"/>
    </source>
</evidence>
<protein>
    <submittedName>
        <fullName evidence="6">Uncharacterized protein</fullName>
    </submittedName>
</protein>
<evidence type="ECO:0000313" key="6">
    <source>
        <dbReference type="EMBL" id="OQD83914.1"/>
    </source>
</evidence>
<dbReference type="EMBL" id="MDYO01000135">
    <property type="protein sequence ID" value="OQD83914.1"/>
    <property type="molecule type" value="Genomic_DNA"/>
</dbReference>
<evidence type="ECO:0000256" key="2">
    <source>
        <dbReference type="ARBA" id="ARBA00022679"/>
    </source>
</evidence>
<keyword evidence="2" id="KW-0808">Transferase</keyword>
<comment type="subcellular location">
    <subcellularLocation>
        <location evidence="1">Endomembrane system</location>
        <topology evidence="1">Peripheral membrane protein</topology>
    </subcellularLocation>
</comment>
<feature type="domain" description="Erythromycin biosynthesis protein CIII-like C-terminal" evidence="5">
    <location>
        <begin position="396"/>
        <end position="493"/>
    </location>
</feature>
<dbReference type="Pfam" id="PF06722">
    <property type="entry name" value="EryCIII-like_C"/>
    <property type="match status" value="1"/>
</dbReference>
<accession>A0A1V6Q3W2</accession>
<reference evidence="7" key="1">
    <citation type="journal article" date="2017" name="Nat. Microbiol.">
        <title>Global analysis of biosynthetic gene clusters reveals vast potential of secondary metabolite production in Penicillium species.</title>
        <authorList>
            <person name="Nielsen J.C."/>
            <person name="Grijseels S."/>
            <person name="Prigent S."/>
            <person name="Ji B."/>
            <person name="Dainat J."/>
            <person name="Nielsen K.F."/>
            <person name="Frisvad J.C."/>
            <person name="Workman M."/>
            <person name="Nielsen J."/>
        </authorList>
    </citation>
    <scope>NUCLEOTIDE SEQUENCE [LARGE SCALE GENOMIC DNA]</scope>
    <source>
        <strain evidence="7">IBT 29525</strain>
    </source>
</reference>
<dbReference type="Proteomes" id="UP000191612">
    <property type="component" value="Unassembled WGS sequence"/>
</dbReference>
<dbReference type="FunFam" id="3.40.50.2000:FF:000009">
    <property type="entry name" value="Sterol 3-beta-glucosyltransferase UGT80A2"/>
    <property type="match status" value="1"/>
</dbReference>
<evidence type="ECO:0000256" key="1">
    <source>
        <dbReference type="ARBA" id="ARBA00004184"/>
    </source>
</evidence>
<dbReference type="GO" id="GO:0006629">
    <property type="term" value="P:lipid metabolic process"/>
    <property type="evidence" value="ECO:0007669"/>
    <property type="project" value="UniProtKB-KW"/>
</dbReference>
<keyword evidence="7" id="KW-1185">Reference proteome</keyword>
<dbReference type="PANTHER" id="PTHR48050:SF27">
    <property type="entry name" value="GLUCOSYLTRANSFERASE, PUTATIVE (AFU_ORTHOLOGUE AFUA_7G04880)-RELATED"/>
    <property type="match status" value="1"/>
</dbReference>
<evidence type="ECO:0000313" key="7">
    <source>
        <dbReference type="Proteomes" id="UP000191612"/>
    </source>
</evidence>
<dbReference type="GO" id="GO:0005975">
    <property type="term" value="P:carbohydrate metabolic process"/>
    <property type="evidence" value="ECO:0007669"/>
    <property type="project" value="InterPro"/>
</dbReference>
<dbReference type="AlphaFoldDB" id="A0A1V6Q3W2"/>
<dbReference type="InterPro" id="IPR050426">
    <property type="entry name" value="Glycosyltransferase_28"/>
</dbReference>
<proteinExistence type="predicted"/>
<dbReference type="InterPro" id="IPR002213">
    <property type="entry name" value="UDP_glucos_trans"/>
</dbReference>
<organism evidence="6 7">
    <name type="scientific">Penicillium solitum</name>
    <dbReference type="NCBI Taxonomy" id="60172"/>
    <lineage>
        <taxon>Eukaryota</taxon>
        <taxon>Fungi</taxon>
        <taxon>Dikarya</taxon>
        <taxon>Ascomycota</taxon>
        <taxon>Pezizomycotina</taxon>
        <taxon>Eurotiomycetes</taxon>
        <taxon>Eurotiomycetidae</taxon>
        <taxon>Eurotiales</taxon>
        <taxon>Aspergillaceae</taxon>
        <taxon>Penicillium</taxon>
    </lineage>
</organism>
<dbReference type="Gene3D" id="3.40.50.2000">
    <property type="entry name" value="Glycogen Phosphorylase B"/>
    <property type="match status" value="2"/>
</dbReference>
<dbReference type="InterPro" id="IPR010610">
    <property type="entry name" value="EryCIII-like_C"/>
</dbReference>
<dbReference type="PANTHER" id="PTHR48050">
    <property type="entry name" value="STEROL 3-BETA-GLUCOSYLTRANSFERASE"/>
    <property type="match status" value="1"/>
</dbReference>
<comment type="caution">
    <text evidence="6">The sequence shown here is derived from an EMBL/GenBank/DDBJ whole genome shotgun (WGS) entry which is preliminary data.</text>
</comment>
<dbReference type="GO" id="GO:0016906">
    <property type="term" value="F:sterol 3-beta-glucosyltransferase activity"/>
    <property type="evidence" value="ECO:0007669"/>
    <property type="project" value="UniProtKB-ARBA"/>
</dbReference>
<name>A0A1V6Q3W2_9EURO</name>
<keyword evidence="3" id="KW-0443">Lipid metabolism</keyword>
<feature type="domain" description="Glycosyltransferase family 28 N-terminal" evidence="4">
    <location>
        <begin position="88"/>
        <end position="235"/>
    </location>
</feature>
<dbReference type="CDD" id="cd03784">
    <property type="entry name" value="GT1_Gtf-like"/>
    <property type="match status" value="1"/>
</dbReference>
<evidence type="ECO:0000256" key="3">
    <source>
        <dbReference type="ARBA" id="ARBA00023098"/>
    </source>
</evidence>
<dbReference type="STRING" id="60172.A0A1V6Q3W2"/>